<dbReference type="Pfam" id="PF06580">
    <property type="entry name" value="His_kinase"/>
    <property type="match status" value="1"/>
</dbReference>
<dbReference type="PANTHER" id="PTHR34220:SF7">
    <property type="entry name" value="SENSOR HISTIDINE KINASE YPDA"/>
    <property type="match status" value="1"/>
</dbReference>
<dbReference type="AlphaFoldDB" id="A0A8X8IEQ1"/>
<dbReference type="GO" id="GO:0016020">
    <property type="term" value="C:membrane"/>
    <property type="evidence" value="ECO:0007669"/>
    <property type="project" value="InterPro"/>
</dbReference>
<proteinExistence type="predicted"/>
<sequence length="522" mass="59780">MGMKKFYLFVFMFSGFIDLCNANAQSGKRYIITFIAEIPLMIESGIYSRELSAKESFITVSGRLRIALAPRGKMVQSDHLFQTGNPLKKERIAQIEYRYFINQSAVSKWQNLHYKDQERNAFPHSGLLIDTVLRIAEKLTIQFRFKTKTSIIQQHIFNRPQLMPIVGAYRCKQLYNSVDNHHTAKAVASGKDIIPGFNSLQTTSINVTPGKYPEFLINKRSLNKDSCIFYRVKNVKDRNHSDWILTGHLIALPQIKAGQQYQLDIKYAGADIHSSYHVIALPFWYQTSIAKSLILASSVTTLLGATYSLYQLRLRKERQKLKQALSQLKTVQSQLNPHFVFNALNSIEGLITNKENRKANEYLSSFADIMRATLKNSGHLLISLSQEIDILEKYIRIEQLRFEFQYNIIIDPALNLQAIEFPPMLLQPSVENAVKHGVAGMGNAGNIIIVIGRRGNSLEIDIQDNGKRFYPSDKQKSGYGILFTKERIAYLKKLYKKEKITYNLVHADSGTSVRFFFKNWLV</sequence>
<organism evidence="2 3">
    <name type="scientific">Hydrobacter penzbergensis</name>
    <dbReference type="NCBI Taxonomy" id="1235997"/>
    <lineage>
        <taxon>Bacteria</taxon>
        <taxon>Pseudomonadati</taxon>
        <taxon>Bacteroidota</taxon>
        <taxon>Chitinophagia</taxon>
        <taxon>Chitinophagales</taxon>
        <taxon>Chitinophagaceae</taxon>
        <taxon>Hydrobacter</taxon>
    </lineage>
</organism>
<keyword evidence="2" id="KW-0808">Transferase</keyword>
<evidence type="ECO:0000313" key="3">
    <source>
        <dbReference type="Proteomes" id="UP000198711"/>
    </source>
</evidence>
<evidence type="ECO:0000259" key="1">
    <source>
        <dbReference type="Pfam" id="PF06580"/>
    </source>
</evidence>
<dbReference type="SUPFAM" id="SSF55874">
    <property type="entry name" value="ATPase domain of HSP90 chaperone/DNA topoisomerase II/histidine kinase"/>
    <property type="match status" value="1"/>
</dbReference>
<dbReference type="PANTHER" id="PTHR34220">
    <property type="entry name" value="SENSOR HISTIDINE KINASE YPDA"/>
    <property type="match status" value="1"/>
</dbReference>
<gene>
    <name evidence="2" type="ORF">SAMN05444410_105152</name>
</gene>
<keyword evidence="3" id="KW-1185">Reference proteome</keyword>
<evidence type="ECO:0000313" key="2">
    <source>
        <dbReference type="EMBL" id="SDW74543.1"/>
    </source>
</evidence>
<accession>A0A8X8IEQ1</accession>
<keyword evidence="2" id="KW-0418">Kinase</keyword>
<protein>
    <submittedName>
        <fullName evidence="2">Histidine kinase</fullName>
    </submittedName>
</protein>
<dbReference type="InterPro" id="IPR050640">
    <property type="entry name" value="Bact_2-comp_sensor_kinase"/>
</dbReference>
<dbReference type="Proteomes" id="UP000198711">
    <property type="component" value="Unassembled WGS sequence"/>
</dbReference>
<dbReference type="InterPro" id="IPR010559">
    <property type="entry name" value="Sig_transdc_His_kin_internal"/>
</dbReference>
<dbReference type="InterPro" id="IPR036890">
    <property type="entry name" value="HATPase_C_sf"/>
</dbReference>
<feature type="domain" description="Signal transduction histidine kinase internal region" evidence="1">
    <location>
        <begin position="327"/>
        <end position="403"/>
    </location>
</feature>
<comment type="caution">
    <text evidence="2">The sequence shown here is derived from an EMBL/GenBank/DDBJ whole genome shotgun (WGS) entry which is preliminary data.</text>
</comment>
<dbReference type="Gene3D" id="3.30.565.10">
    <property type="entry name" value="Histidine kinase-like ATPase, C-terminal domain"/>
    <property type="match status" value="1"/>
</dbReference>
<reference evidence="2 3" key="1">
    <citation type="submission" date="2016-10" db="EMBL/GenBank/DDBJ databases">
        <authorList>
            <person name="Varghese N."/>
            <person name="Submissions S."/>
        </authorList>
    </citation>
    <scope>NUCLEOTIDE SEQUENCE [LARGE SCALE GENOMIC DNA]</scope>
    <source>
        <strain evidence="2 3">DSM 25353</strain>
    </source>
</reference>
<dbReference type="EMBL" id="FNNO01000005">
    <property type="protein sequence ID" value="SDW74543.1"/>
    <property type="molecule type" value="Genomic_DNA"/>
</dbReference>
<name>A0A8X8IEQ1_9BACT</name>
<dbReference type="GO" id="GO:0000155">
    <property type="term" value="F:phosphorelay sensor kinase activity"/>
    <property type="evidence" value="ECO:0007669"/>
    <property type="project" value="InterPro"/>
</dbReference>